<name>A0A511ZJI9_9BACI</name>
<evidence type="ECO:0000313" key="2">
    <source>
        <dbReference type="Proteomes" id="UP000321558"/>
    </source>
</evidence>
<sequence>MLDTKDKFKNSTYTIQKVIKLEADQSNFLRTDLQVCDDIFVVYKGFRSDE</sequence>
<comment type="caution">
    <text evidence="1">The sequence shown here is derived from an EMBL/GenBank/DDBJ whole genome shotgun (WGS) entry which is preliminary data.</text>
</comment>
<dbReference type="AlphaFoldDB" id="A0A511ZJI9"/>
<gene>
    <name evidence="1" type="ORF">OSO01_23360</name>
</gene>
<dbReference type="EMBL" id="BJYM01000009">
    <property type="protein sequence ID" value="GEN87597.1"/>
    <property type="molecule type" value="Genomic_DNA"/>
</dbReference>
<evidence type="ECO:0000313" key="1">
    <source>
        <dbReference type="EMBL" id="GEN87597.1"/>
    </source>
</evidence>
<organism evidence="1 2">
    <name type="scientific">Oceanobacillus sojae</name>
    <dbReference type="NCBI Taxonomy" id="582851"/>
    <lineage>
        <taxon>Bacteria</taxon>
        <taxon>Bacillati</taxon>
        <taxon>Bacillota</taxon>
        <taxon>Bacilli</taxon>
        <taxon>Bacillales</taxon>
        <taxon>Bacillaceae</taxon>
        <taxon>Oceanobacillus</taxon>
    </lineage>
</organism>
<accession>A0A511ZJI9</accession>
<proteinExistence type="predicted"/>
<protein>
    <submittedName>
        <fullName evidence="1">Uncharacterized protein</fullName>
    </submittedName>
</protein>
<reference evidence="1 2" key="1">
    <citation type="submission" date="2019-07" db="EMBL/GenBank/DDBJ databases">
        <title>Whole genome shotgun sequence of Oceanobacillus sojae NBRC 105379.</title>
        <authorList>
            <person name="Hosoyama A."/>
            <person name="Uohara A."/>
            <person name="Ohji S."/>
            <person name="Ichikawa N."/>
        </authorList>
    </citation>
    <scope>NUCLEOTIDE SEQUENCE [LARGE SCALE GENOMIC DNA]</scope>
    <source>
        <strain evidence="1 2">NBRC 105379</strain>
    </source>
</reference>
<keyword evidence="2" id="KW-1185">Reference proteome</keyword>
<dbReference type="Proteomes" id="UP000321558">
    <property type="component" value="Unassembled WGS sequence"/>
</dbReference>